<proteinExistence type="predicted"/>
<gene>
    <name evidence="1" type="ORF">SGFS_018870</name>
</gene>
<name>A0ABM7F1U1_9ACTN</name>
<reference evidence="1 2" key="1">
    <citation type="journal article" date="2010" name="ChemBioChem">
        <title>Cloning and characterization of the biosynthetic gene cluster of 16-membered macrolide antibiotic FD-891: involvement of a dual functional cytochrome P450 monooxygenase catalyzing epoxidation and hydroxylation.</title>
        <authorList>
            <person name="Kudo F."/>
            <person name="Motegi A."/>
            <person name="Mizoue K."/>
            <person name="Eguchi T."/>
        </authorList>
    </citation>
    <scope>NUCLEOTIDE SEQUENCE [LARGE SCALE GENOMIC DNA]</scope>
    <source>
        <strain evidence="1 2">A-8890</strain>
    </source>
</reference>
<sequence length="45" mass="5013">MAIEWDRIGQSAFDRHVEALLHRMFDDTGKVIVVNGRGGDDGIDV</sequence>
<reference evidence="1 2" key="2">
    <citation type="journal article" date="2023" name="ChemBioChem">
        <title>Acyltransferase Domain Exchange between Two Independent Type I Polyketide Synthases in the Same Producer Strain of Macrolide Antibiotics.</title>
        <authorList>
            <person name="Kudo F."/>
            <person name="Kishikawa K."/>
            <person name="Tsuboi K."/>
            <person name="Kido T."/>
            <person name="Usui T."/>
            <person name="Hashimoto J."/>
            <person name="Shin-Ya K."/>
            <person name="Miyanaga A."/>
            <person name="Eguchi T."/>
        </authorList>
    </citation>
    <scope>NUCLEOTIDE SEQUENCE [LARGE SCALE GENOMIC DNA]</scope>
    <source>
        <strain evidence="1 2">A-8890</strain>
    </source>
</reference>
<evidence type="ECO:0000313" key="1">
    <source>
        <dbReference type="EMBL" id="BBC30593.1"/>
    </source>
</evidence>
<evidence type="ECO:0000313" key="2">
    <source>
        <dbReference type="Proteomes" id="UP001321542"/>
    </source>
</evidence>
<dbReference type="Proteomes" id="UP001321542">
    <property type="component" value="Chromosome"/>
</dbReference>
<dbReference type="RefSeq" id="WP_286249288.1">
    <property type="nucleotide sequence ID" value="NZ_AP018448.1"/>
</dbReference>
<protein>
    <submittedName>
        <fullName evidence="1">Uncharacterized protein</fullName>
    </submittedName>
</protein>
<organism evidence="1 2">
    <name type="scientific">Streptomyces graminofaciens</name>
    <dbReference type="NCBI Taxonomy" id="68212"/>
    <lineage>
        <taxon>Bacteria</taxon>
        <taxon>Bacillati</taxon>
        <taxon>Actinomycetota</taxon>
        <taxon>Actinomycetes</taxon>
        <taxon>Kitasatosporales</taxon>
        <taxon>Streptomycetaceae</taxon>
        <taxon>Streptomyces</taxon>
    </lineage>
</organism>
<keyword evidence="2" id="KW-1185">Reference proteome</keyword>
<dbReference type="EMBL" id="AP018448">
    <property type="protein sequence ID" value="BBC30593.1"/>
    <property type="molecule type" value="Genomic_DNA"/>
</dbReference>
<accession>A0ABM7F1U1</accession>